<keyword evidence="1" id="KW-1133">Transmembrane helix</keyword>
<name>A0A498CA36_9MICO</name>
<evidence type="ECO:0000256" key="1">
    <source>
        <dbReference type="SAM" id="Phobius"/>
    </source>
</evidence>
<proteinExistence type="predicted"/>
<accession>A0A498CA36</accession>
<keyword evidence="1" id="KW-0812">Transmembrane</keyword>
<feature type="transmembrane region" description="Helical" evidence="1">
    <location>
        <begin position="20"/>
        <end position="38"/>
    </location>
</feature>
<dbReference type="RefSeq" id="WP_241965084.1">
    <property type="nucleotide sequence ID" value="NZ_RCDB01000001.1"/>
</dbReference>
<dbReference type="AlphaFoldDB" id="A0A498CA36"/>
<comment type="caution">
    <text evidence="2">The sequence shown here is derived from an EMBL/GenBank/DDBJ whole genome shotgun (WGS) entry which is preliminary data.</text>
</comment>
<evidence type="ECO:0000313" key="2">
    <source>
        <dbReference type="EMBL" id="RLK52784.1"/>
    </source>
</evidence>
<keyword evidence="1" id="KW-0472">Membrane</keyword>
<sequence>MTDPMDLPDEPHRGWPRGRIGWLVGTIVLFSVGIVVGLVLQSVWLGLALAVLVSIGWLIAYESWRGRTPGLDDPWDDGAQL</sequence>
<dbReference type="EMBL" id="RCDB01000001">
    <property type="protein sequence ID" value="RLK52784.1"/>
    <property type="molecule type" value="Genomic_DNA"/>
</dbReference>
<reference evidence="2 3" key="1">
    <citation type="journal article" date="2015" name="Stand. Genomic Sci.">
        <title>Genomic Encyclopedia of Bacterial and Archaeal Type Strains, Phase III: the genomes of soil and plant-associated and newly described type strains.</title>
        <authorList>
            <person name="Whitman W.B."/>
            <person name="Woyke T."/>
            <person name="Klenk H.P."/>
            <person name="Zhou Y."/>
            <person name="Lilburn T.G."/>
            <person name="Beck B.J."/>
            <person name="De Vos P."/>
            <person name="Vandamme P."/>
            <person name="Eisen J.A."/>
            <person name="Garrity G."/>
            <person name="Hugenholtz P."/>
            <person name="Kyrpides N.C."/>
        </authorList>
    </citation>
    <scope>NUCLEOTIDE SEQUENCE [LARGE SCALE GENOMIC DNA]</scope>
    <source>
        <strain evidence="2 3">S2T63</strain>
    </source>
</reference>
<organism evidence="2 3">
    <name type="scientific">Microbacterium telephonicum</name>
    <dbReference type="NCBI Taxonomy" id="1714841"/>
    <lineage>
        <taxon>Bacteria</taxon>
        <taxon>Bacillati</taxon>
        <taxon>Actinomycetota</taxon>
        <taxon>Actinomycetes</taxon>
        <taxon>Micrococcales</taxon>
        <taxon>Microbacteriaceae</taxon>
        <taxon>Microbacterium</taxon>
    </lineage>
</organism>
<dbReference type="Proteomes" id="UP000273158">
    <property type="component" value="Unassembled WGS sequence"/>
</dbReference>
<evidence type="ECO:0000313" key="3">
    <source>
        <dbReference type="Proteomes" id="UP000273158"/>
    </source>
</evidence>
<feature type="transmembrane region" description="Helical" evidence="1">
    <location>
        <begin position="44"/>
        <end position="61"/>
    </location>
</feature>
<gene>
    <name evidence="2" type="ORF">C7474_0742</name>
</gene>
<protein>
    <submittedName>
        <fullName evidence="2">Uncharacterized protein</fullName>
    </submittedName>
</protein>
<keyword evidence="3" id="KW-1185">Reference proteome</keyword>